<dbReference type="AlphaFoldDB" id="A0A6F8PJT6"/>
<evidence type="ECO:0000313" key="3">
    <source>
        <dbReference type="Proteomes" id="UP000501466"/>
    </source>
</evidence>
<keyword evidence="1" id="KW-0472">Membrane</keyword>
<gene>
    <name evidence="2" type="ORF">THMIRHAT_01080</name>
</gene>
<dbReference type="KEGG" id="tzo:THMIRHAT_01080"/>
<keyword evidence="3" id="KW-1185">Reference proteome</keyword>
<organism evidence="2 3">
    <name type="scientific">Thiosulfativibrio zosterae</name>
    <dbReference type="NCBI Taxonomy" id="2675053"/>
    <lineage>
        <taxon>Bacteria</taxon>
        <taxon>Pseudomonadati</taxon>
        <taxon>Pseudomonadota</taxon>
        <taxon>Gammaproteobacteria</taxon>
        <taxon>Thiotrichales</taxon>
        <taxon>Piscirickettsiaceae</taxon>
        <taxon>Thiosulfativibrio</taxon>
    </lineage>
</organism>
<name>A0A6F8PJT6_9GAMM</name>
<protein>
    <submittedName>
        <fullName evidence="2">Uncharacterized protein</fullName>
    </submittedName>
</protein>
<evidence type="ECO:0000256" key="1">
    <source>
        <dbReference type="SAM" id="Phobius"/>
    </source>
</evidence>
<dbReference type="RefSeq" id="WP_173289720.1">
    <property type="nucleotide sequence ID" value="NZ_AP021888.1"/>
</dbReference>
<feature type="transmembrane region" description="Helical" evidence="1">
    <location>
        <begin position="48"/>
        <end position="69"/>
    </location>
</feature>
<reference evidence="3" key="1">
    <citation type="submission" date="2019-11" db="EMBL/GenBank/DDBJ databases">
        <title>Isolation and characterization of two novel species in the genus Thiomicrorhabdus.</title>
        <authorList>
            <person name="Mochizuki J."/>
            <person name="Kojima H."/>
            <person name="Fukui M."/>
        </authorList>
    </citation>
    <scope>NUCLEOTIDE SEQUENCE [LARGE SCALE GENOMIC DNA]</scope>
    <source>
        <strain evidence="3">AkT22</strain>
    </source>
</reference>
<sequence>MDINSKEHQQLIVRSILKISIKTMTLGLVIGLILMAPSFVRENAFSQGLFWVGFSVLVVSIVYALGVAFKKYRMVRSSFNNI</sequence>
<evidence type="ECO:0000313" key="2">
    <source>
        <dbReference type="EMBL" id="BBP42362.1"/>
    </source>
</evidence>
<proteinExistence type="predicted"/>
<dbReference type="Proteomes" id="UP000501466">
    <property type="component" value="Chromosome"/>
</dbReference>
<feature type="transmembrane region" description="Helical" evidence="1">
    <location>
        <begin position="12"/>
        <end position="36"/>
    </location>
</feature>
<keyword evidence="1" id="KW-1133">Transmembrane helix</keyword>
<keyword evidence="1" id="KW-0812">Transmembrane</keyword>
<accession>A0A6F8PJT6</accession>
<dbReference type="EMBL" id="AP021888">
    <property type="protein sequence ID" value="BBP42362.1"/>
    <property type="molecule type" value="Genomic_DNA"/>
</dbReference>